<comment type="similarity">
    <text evidence="2">Belongs to the prokaryotic molybdopterin-containing oxidoreductase family.</text>
</comment>
<keyword evidence="4" id="KW-0479">Metal-binding</keyword>
<dbReference type="InterPro" id="IPR050612">
    <property type="entry name" value="Prok_Mopterin_Oxidored"/>
</dbReference>
<dbReference type="Proteomes" id="UP000198994">
    <property type="component" value="Unassembled WGS sequence"/>
</dbReference>
<evidence type="ECO:0000259" key="6">
    <source>
        <dbReference type="Pfam" id="PF00384"/>
    </source>
</evidence>
<dbReference type="GO" id="GO:0016491">
    <property type="term" value="F:oxidoreductase activity"/>
    <property type="evidence" value="ECO:0007669"/>
    <property type="project" value="UniProtKB-KW"/>
</dbReference>
<reference evidence="9" key="1">
    <citation type="submission" date="2016-10" db="EMBL/GenBank/DDBJ databases">
        <authorList>
            <person name="Varghese N."/>
            <person name="Submissions S."/>
        </authorList>
    </citation>
    <scope>NUCLEOTIDE SEQUENCE [LARGE SCALE GENOMIC DNA]</scope>
    <source>
        <strain evidence="9">DSM 10146</strain>
    </source>
</reference>
<dbReference type="Pfam" id="PF01568">
    <property type="entry name" value="Molydop_binding"/>
    <property type="match status" value="1"/>
</dbReference>
<dbReference type="STRING" id="282683.SAMN04488105_105158"/>
<dbReference type="InterPro" id="IPR009010">
    <property type="entry name" value="Asp_de-COase-like_dom_sf"/>
</dbReference>
<sequence length="767" mass="84019">MPKDAPPATRYTSAHWGVREVREDAGGVILHALADDPCPNAIGLDQLTPEVQSARVRRPAVRESWLRHGPGADPEKRGQERFVEVEWDQALDLVAAEIDRVRQAHGNGAIFGGSYGWSSAGRFHHAQSQVHRFLNAAGGYVAHRNSYSLGAATVILPHVLMNMHRLMECHTDWQTLAEDCELFVTFGGVPDKNAQISAGGVRRHHLPRALGVMRESGTEFVNIGPVADNLAPETEATWIPVRPNTDTAFMLALAYVLADEELLDRAFLASHCVGFPQFEAYLRGESDACPKTPDWAAEITGAPAETIRDLARRMASHRTTVNMSWSLQRADHGEQPCWMLVTLAAMLGQIGLPGGGLGIGYGAENLLGSRGRRLPGPTLSQGINEVSDFIPVARIADMLLTPGGQYTYDGTTRTYADIRLVYWAGGNPFHHHQDLTRLRRAWAKPETIVVNEQYWTATARHADIVLPATTALEREDIGYGTLEEHIVWMSRASEPLAEARDDYAIFSALSERLGVAQRFTEGLDAEGWLRRLYDESRQRMGGEGVDLPEFDAFRDQGLIELPPGNGTVMLEDFRRDPEAHPLETPSGRIEIFSDTIAAMGLPDCGGHPMWFAPREWLGAPEAQRWPLHMLSDQPKGKLHSQLDHGATSMATKLDGREPLWMNPADAEARGLAEGDVVMVHNDRGRCLAAAMPDARIMAGTVRMATGSWYHEVDGLEIAGNPNALTADRGASGLSQGAVAQSCLVEVVRFEETAPTPAPWSQPAFTSA</sequence>
<dbReference type="RefSeq" id="WP_089958092.1">
    <property type="nucleotide sequence ID" value="NZ_FNAV01000005.1"/>
</dbReference>
<dbReference type="Pfam" id="PF00384">
    <property type="entry name" value="Molybdopterin"/>
    <property type="match status" value="1"/>
</dbReference>
<dbReference type="AlphaFoldDB" id="A0A1G7E6N0"/>
<protein>
    <submittedName>
        <fullName evidence="8">Biotin/methionine sulfoxide reductase</fullName>
    </submittedName>
</protein>
<keyword evidence="3" id="KW-0500">Molybdenum</keyword>
<dbReference type="GO" id="GO:0030151">
    <property type="term" value="F:molybdenum ion binding"/>
    <property type="evidence" value="ECO:0007669"/>
    <property type="project" value="TreeGrafter"/>
</dbReference>
<dbReference type="InterPro" id="IPR006657">
    <property type="entry name" value="MoPterin_dinucl-bd_dom"/>
</dbReference>
<evidence type="ECO:0000256" key="5">
    <source>
        <dbReference type="ARBA" id="ARBA00023002"/>
    </source>
</evidence>
<dbReference type="GO" id="GO:0009061">
    <property type="term" value="P:anaerobic respiration"/>
    <property type="evidence" value="ECO:0007669"/>
    <property type="project" value="TreeGrafter"/>
</dbReference>
<dbReference type="Gene3D" id="3.40.50.740">
    <property type="match status" value="1"/>
</dbReference>
<gene>
    <name evidence="8" type="ORF">SAMN04488105_105158</name>
</gene>
<organism evidence="8 9">
    <name type="scientific">Salipiger thiooxidans</name>
    <dbReference type="NCBI Taxonomy" id="282683"/>
    <lineage>
        <taxon>Bacteria</taxon>
        <taxon>Pseudomonadati</taxon>
        <taxon>Pseudomonadota</taxon>
        <taxon>Alphaproteobacteria</taxon>
        <taxon>Rhodobacterales</taxon>
        <taxon>Roseobacteraceae</taxon>
        <taxon>Salipiger</taxon>
    </lineage>
</organism>
<dbReference type="SUPFAM" id="SSF53706">
    <property type="entry name" value="Formate dehydrogenase/DMSO reductase, domains 1-3"/>
    <property type="match status" value="1"/>
</dbReference>
<dbReference type="PROSITE" id="PS00490">
    <property type="entry name" value="MOLYBDOPTERIN_PROK_2"/>
    <property type="match status" value="1"/>
</dbReference>
<evidence type="ECO:0000313" key="8">
    <source>
        <dbReference type="EMBL" id="SDE59269.1"/>
    </source>
</evidence>
<evidence type="ECO:0000256" key="2">
    <source>
        <dbReference type="ARBA" id="ARBA00010312"/>
    </source>
</evidence>
<dbReference type="InterPro" id="IPR006655">
    <property type="entry name" value="Mopterin_OxRdtase_prok_CS"/>
</dbReference>
<feature type="domain" description="Molybdopterin dinucleotide-binding" evidence="7">
    <location>
        <begin position="627"/>
        <end position="742"/>
    </location>
</feature>
<dbReference type="PANTHER" id="PTHR43742">
    <property type="entry name" value="TRIMETHYLAMINE-N-OXIDE REDUCTASE"/>
    <property type="match status" value="1"/>
</dbReference>
<dbReference type="GO" id="GO:0043546">
    <property type="term" value="F:molybdopterin cofactor binding"/>
    <property type="evidence" value="ECO:0007669"/>
    <property type="project" value="InterPro"/>
</dbReference>
<dbReference type="Gene3D" id="3.40.228.10">
    <property type="entry name" value="Dimethylsulfoxide Reductase, domain 2"/>
    <property type="match status" value="1"/>
</dbReference>
<evidence type="ECO:0000313" key="9">
    <source>
        <dbReference type="Proteomes" id="UP000198994"/>
    </source>
</evidence>
<comment type="cofactor">
    <cofactor evidence="1">
        <name>Mo-bis(molybdopterin guanine dinucleotide)</name>
        <dbReference type="ChEBI" id="CHEBI:60539"/>
    </cofactor>
</comment>
<dbReference type="PANTHER" id="PTHR43742:SF10">
    <property type="entry name" value="TRIMETHYLAMINE-N-OXIDE REDUCTASE 2"/>
    <property type="match status" value="1"/>
</dbReference>
<proteinExistence type="inferred from homology"/>
<keyword evidence="5" id="KW-0560">Oxidoreductase</keyword>
<dbReference type="SUPFAM" id="SSF50692">
    <property type="entry name" value="ADC-like"/>
    <property type="match status" value="1"/>
</dbReference>
<evidence type="ECO:0000259" key="7">
    <source>
        <dbReference type="Pfam" id="PF01568"/>
    </source>
</evidence>
<keyword evidence="9" id="KW-1185">Reference proteome</keyword>
<dbReference type="GO" id="GO:0009055">
    <property type="term" value="F:electron transfer activity"/>
    <property type="evidence" value="ECO:0007669"/>
    <property type="project" value="TreeGrafter"/>
</dbReference>
<name>A0A1G7E6N0_9RHOB</name>
<dbReference type="EMBL" id="FNAV01000005">
    <property type="protein sequence ID" value="SDE59269.1"/>
    <property type="molecule type" value="Genomic_DNA"/>
</dbReference>
<evidence type="ECO:0000256" key="3">
    <source>
        <dbReference type="ARBA" id="ARBA00022505"/>
    </source>
</evidence>
<dbReference type="Gene3D" id="2.40.40.20">
    <property type="match status" value="1"/>
</dbReference>
<evidence type="ECO:0000256" key="4">
    <source>
        <dbReference type="ARBA" id="ARBA00022723"/>
    </source>
</evidence>
<accession>A0A1G7E6N0</accession>
<dbReference type="GO" id="GO:0030288">
    <property type="term" value="C:outer membrane-bounded periplasmic space"/>
    <property type="evidence" value="ECO:0007669"/>
    <property type="project" value="TreeGrafter"/>
</dbReference>
<dbReference type="OrthoDB" id="9759518at2"/>
<dbReference type="Gene3D" id="3.90.55.10">
    <property type="entry name" value="Dimethylsulfoxide Reductase, domain 3"/>
    <property type="match status" value="1"/>
</dbReference>
<dbReference type="InterPro" id="IPR006656">
    <property type="entry name" value="Mopterin_OxRdtase"/>
</dbReference>
<evidence type="ECO:0000256" key="1">
    <source>
        <dbReference type="ARBA" id="ARBA00001942"/>
    </source>
</evidence>
<feature type="domain" description="Molybdopterin oxidoreductase" evidence="6">
    <location>
        <begin position="55"/>
        <end position="512"/>
    </location>
</feature>